<gene>
    <name evidence="1" type="ORF">NCTC949_01479</name>
</gene>
<dbReference type="EMBL" id="LR134377">
    <property type="protein sequence ID" value="VEH07004.1"/>
    <property type="molecule type" value="Genomic_DNA"/>
</dbReference>
<dbReference type="Proteomes" id="UP000271380">
    <property type="component" value="Chromosome"/>
</dbReference>
<reference evidence="1 2" key="1">
    <citation type="submission" date="2018-12" db="EMBL/GenBank/DDBJ databases">
        <authorList>
            <consortium name="Pathogen Informatics"/>
        </authorList>
    </citation>
    <scope>NUCLEOTIDE SEQUENCE [LARGE SCALE GENOMIC DNA]</scope>
    <source>
        <strain evidence="1 2">NCTC949</strain>
    </source>
</reference>
<name>A0AB38VSZ7_9CORY</name>
<accession>A0AB38VSZ7</accession>
<dbReference type="AlphaFoldDB" id="A0AB38VSZ7"/>
<evidence type="ECO:0000313" key="2">
    <source>
        <dbReference type="Proteomes" id="UP000271380"/>
    </source>
</evidence>
<sequence>MWRFTDGQARFLILWYAYDEHGRFIYRRGVKRGAKGLGKDWITAAMCCMELLAPSQLWWDGEKWTGKRHELPLVQIASNSETQSKKLLRVANAMLGADAVEYYRLDKGQTATFVKGTGARMEVLTASERSAEGDPATFSVLNETHHFTEASGGHRLAAVARRNVGKSKRALQARMVEFTNAHTQGANSVGEQSFEAWQKQQSGKYKGLNKDILYDSIEADSRLDFYDVLLGRLIQMRHGWILSG</sequence>
<organism evidence="1 2">
    <name type="scientific">Corynebacterium kutscheri</name>
    <dbReference type="NCBI Taxonomy" id="35755"/>
    <lineage>
        <taxon>Bacteria</taxon>
        <taxon>Bacillati</taxon>
        <taxon>Actinomycetota</taxon>
        <taxon>Actinomycetes</taxon>
        <taxon>Mycobacteriales</taxon>
        <taxon>Corynebacteriaceae</taxon>
        <taxon>Corynebacterium</taxon>
    </lineage>
</organism>
<evidence type="ECO:0000313" key="1">
    <source>
        <dbReference type="EMBL" id="VEH07004.1"/>
    </source>
</evidence>
<protein>
    <submittedName>
        <fullName evidence="1">Phage terminase</fullName>
    </submittedName>
</protein>
<proteinExistence type="predicted"/>